<dbReference type="GO" id="GO:0016747">
    <property type="term" value="F:acyltransferase activity, transferring groups other than amino-acyl groups"/>
    <property type="evidence" value="ECO:0007669"/>
    <property type="project" value="InterPro"/>
</dbReference>
<dbReference type="Gene3D" id="3.40.630.30">
    <property type="match status" value="1"/>
</dbReference>
<gene>
    <name evidence="2" type="ORF">SAZU_4496</name>
</gene>
<dbReference type="OrthoDB" id="5638018at2"/>
<feature type="domain" description="N-acetyltransferase" evidence="1">
    <location>
        <begin position="12"/>
        <end position="151"/>
    </location>
</feature>
<dbReference type="InterPro" id="IPR000182">
    <property type="entry name" value="GNAT_dom"/>
</dbReference>
<accession>A0A0K8PPG9</accession>
<dbReference type="Proteomes" id="UP000053859">
    <property type="component" value="Unassembled WGS sequence"/>
</dbReference>
<proteinExistence type="predicted"/>
<evidence type="ECO:0000313" key="2">
    <source>
        <dbReference type="EMBL" id="GAP49633.1"/>
    </source>
</evidence>
<name>A0A0K8PPG9_STRAJ</name>
<dbReference type="Pfam" id="PF00583">
    <property type="entry name" value="Acetyltransf_1"/>
    <property type="match status" value="1"/>
</dbReference>
<evidence type="ECO:0000259" key="1">
    <source>
        <dbReference type="PROSITE" id="PS51186"/>
    </source>
</evidence>
<dbReference type="CDD" id="cd04301">
    <property type="entry name" value="NAT_SF"/>
    <property type="match status" value="1"/>
</dbReference>
<dbReference type="SUPFAM" id="SSF55729">
    <property type="entry name" value="Acyl-CoA N-acyltransferases (Nat)"/>
    <property type="match status" value="1"/>
</dbReference>
<reference evidence="2" key="1">
    <citation type="journal article" date="2015" name="Genome Announc.">
        <title>Draft Genome Sequence of Thiostrepton-Producing Streptomyces azureus ATCC 14921.</title>
        <authorList>
            <person name="Sakihara K."/>
            <person name="Maeda J."/>
            <person name="Tashiro K."/>
            <person name="Fujino Y."/>
            <person name="Kuhara S."/>
            <person name="Ohshima T."/>
            <person name="Ogata S."/>
            <person name="Doi K."/>
        </authorList>
    </citation>
    <scope>NUCLEOTIDE SEQUENCE [LARGE SCALE GENOMIC DNA]</scope>
    <source>
        <strain evidence="2">ATCC14921</strain>
    </source>
</reference>
<protein>
    <submittedName>
        <fullName evidence="2">Putative N-acetyltransferase</fullName>
    </submittedName>
</protein>
<keyword evidence="2" id="KW-0808">Transferase</keyword>
<dbReference type="InterPro" id="IPR016181">
    <property type="entry name" value="Acyl_CoA_acyltransferase"/>
</dbReference>
<dbReference type="PROSITE" id="PS51186">
    <property type="entry name" value="GNAT"/>
    <property type="match status" value="1"/>
</dbReference>
<evidence type="ECO:0000313" key="3">
    <source>
        <dbReference type="Proteomes" id="UP000053859"/>
    </source>
</evidence>
<keyword evidence="3" id="KW-1185">Reference proteome</keyword>
<organism evidence="2 3">
    <name type="scientific">Streptomyces azureus</name>
    <dbReference type="NCBI Taxonomy" id="146537"/>
    <lineage>
        <taxon>Bacteria</taxon>
        <taxon>Bacillati</taxon>
        <taxon>Actinomycetota</taxon>
        <taxon>Actinomycetes</taxon>
        <taxon>Kitasatosporales</taxon>
        <taxon>Streptomycetaceae</taxon>
        <taxon>Streptomyces</taxon>
    </lineage>
</organism>
<sequence length="173" mass="18759">MRPMGDIEPGTLVVRRAEASDRTALTETDPIAAAGDRARRAGIRRWCEQGLALLAEDARGPVGYGVLEYTFFEQGFLTLLTVAPAARRQGVAARLLTAVEAACTTPKLFTSTNVSNQPMQRLLLRAGWQPAGLVHGLDDGDPELFYLCPPANLSRSSTLRTFPETVMGKESRS</sequence>
<dbReference type="EMBL" id="DF968307">
    <property type="protein sequence ID" value="GAP49633.1"/>
    <property type="molecule type" value="Genomic_DNA"/>
</dbReference>
<dbReference type="AlphaFoldDB" id="A0A0K8PPG9"/>